<dbReference type="EMBL" id="NBNE01002626">
    <property type="protein sequence ID" value="OWZ09900.1"/>
    <property type="molecule type" value="Genomic_DNA"/>
</dbReference>
<protein>
    <recommendedName>
        <fullName evidence="5">M96 mating-specific protein</fullName>
    </recommendedName>
</protein>
<dbReference type="Proteomes" id="UP000198211">
    <property type="component" value="Unassembled WGS sequence"/>
</dbReference>
<sequence length="680" mass="77427">MDALDHVELVPDKRNQTNLPKKRKVDDSGGCGSSENKKQPSWMKRKQELQTLRQATQAMETRVIYLKMQKISSRKELNSLKQQKIAKLEKQKCIAAQSENERLKAKIQFYSRQYEAFQKILMDFQVEGSLSSEIGAGKQFQCCGSQVFDMLERRMDARFHELEDAFQVMQQPPTSADFELIQKKNEERGTVEFTSFDLLPFENDVVSTTMWDFVMAGKFPDGELAIIHRRSEDSMAASTRVTVQIDGGGIAIIDTHSVMKRFVTPEGYAVMTEGCSEWNINSPDSGSWSHSTREGGCFVLRDYSNNPGICQSRARKSTKPYKNPNPRWKRVKEELQSLRAEKNTLEAQVAFLKLRDTHIKLYESCMTTTKEQDFWKAAAMIEEQRSQQAQEKNSELKSMIERCKKTCDALQTALKTPEVKNLQTMTKTIAARSLRIEINTRHKLQMHNSTIFNWLECRMSARSHELESLLRQNQVFTDSDLVQMYPHNPANAASIAEFVHTRSLPFSVERTSSAAWEIMKRGGFPNERSVPGQTDDVLASEGCSRHPLNCGGTAELRSHVLKKRIAIPGGFAVLVESISEWLASPSSLTPWRYITQESGWALVHSLKGNNSPDICRVQTMLRLTTANTDGVGYFYQNQTRSRFSNTVGEVVIPSFREMINSRHQLLDNTLLDSSHEREAN</sequence>
<keyword evidence="1" id="KW-0175">Coiled coil</keyword>
<reference evidence="4" key="1">
    <citation type="submission" date="2017-03" db="EMBL/GenBank/DDBJ databases">
        <title>Phytopthora megakarya and P. palmivora, two closely related causual agents of cacao black pod achieved similar genome size and gene model numbers by different mechanisms.</title>
        <authorList>
            <person name="Ali S."/>
            <person name="Shao J."/>
            <person name="Larry D.J."/>
            <person name="Kronmiller B."/>
            <person name="Shen D."/>
            <person name="Strem M.D."/>
            <person name="Melnick R.L."/>
            <person name="Guiltinan M.J."/>
            <person name="Tyler B.M."/>
            <person name="Meinhardt L.W."/>
            <person name="Bailey B.A."/>
        </authorList>
    </citation>
    <scope>NUCLEOTIDE SEQUENCE [LARGE SCALE GENOMIC DNA]</scope>
    <source>
        <strain evidence="4">zdho120</strain>
    </source>
</reference>
<dbReference type="AlphaFoldDB" id="A0A225VZ71"/>
<feature type="coiled-coil region" evidence="1">
    <location>
        <begin position="328"/>
        <end position="355"/>
    </location>
</feature>
<evidence type="ECO:0008006" key="5">
    <source>
        <dbReference type="Google" id="ProtNLM"/>
    </source>
</evidence>
<gene>
    <name evidence="3" type="ORF">PHMEG_00017328</name>
</gene>
<feature type="region of interest" description="Disordered" evidence="2">
    <location>
        <begin position="1"/>
        <end position="45"/>
    </location>
</feature>
<evidence type="ECO:0000256" key="2">
    <source>
        <dbReference type="SAM" id="MobiDB-lite"/>
    </source>
</evidence>
<keyword evidence="4" id="KW-1185">Reference proteome</keyword>
<accession>A0A225VZ71</accession>
<dbReference type="OrthoDB" id="114768at2759"/>
<proteinExistence type="predicted"/>
<organism evidence="3 4">
    <name type="scientific">Phytophthora megakarya</name>
    <dbReference type="NCBI Taxonomy" id="4795"/>
    <lineage>
        <taxon>Eukaryota</taxon>
        <taxon>Sar</taxon>
        <taxon>Stramenopiles</taxon>
        <taxon>Oomycota</taxon>
        <taxon>Peronosporomycetes</taxon>
        <taxon>Peronosporales</taxon>
        <taxon>Peronosporaceae</taxon>
        <taxon>Phytophthora</taxon>
    </lineage>
</organism>
<feature type="coiled-coil region" evidence="1">
    <location>
        <begin position="86"/>
        <end position="120"/>
    </location>
</feature>
<feature type="compositionally biased region" description="Basic and acidic residues" evidence="2">
    <location>
        <begin position="1"/>
        <end position="15"/>
    </location>
</feature>
<evidence type="ECO:0000313" key="3">
    <source>
        <dbReference type="EMBL" id="OWZ09900.1"/>
    </source>
</evidence>
<evidence type="ECO:0000313" key="4">
    <source>
        <dbReference type="Proteomes" id="UP000198211"/>
    </source>
</evidence>
<name>A0A225VZ71_9STRA</name>
<comment type="caution">
    <text evidence="3">The sequence shown here is derived from an EMBL/GenBank/DDBJ whole genome shotgun (WGS) entry which is preliminary data.</text>
</comment>
<evidence type="ECO:0000256" key="1">
    <source>
        <dbReference type="SAM" id="Coils"/>
    </source>
</evidence>